<gene>
    <name evidence="1" type="ORF">BT96DRAFT_62744</name>
</gene>
<dbReference type="AlphaFoldDB" id="A0A6A4HIB2"/>
<name>A0A6A4HIB2_9AGAR</name>
<dbReference type="EMBL" id="ML769493">
    <property type="protein sequence ID" value="KAE9397703.1"/>
    <property type="molecule type" value="Genomic_DNA"/>
</dbReference>
<evidence type="ECO:0000313" key="2">
    <source>
        <dbReference type="Proteomes" id="UP000799118"/>
    </source>
</evidence>
<proteinExistence type="predicted"/>
<reference evidence="1" key="1">
    <citation type="journal article" date="2019" name="Environ. Microbiol.">
        <title>Fungal ecological strategies reflected in gene transcription - a case study of two litter decomposers.</title>
        <authorList>
            <person name="Barbi F."/>
            <person name="Kohler A."/>
            <person name="Barry K."/>
            <person name="Baskaran P."/>
            <person name="Daum C."/>
            <person name="Fauchery L."/>
            <person name="Ihrmark K."/>
            <person name="Kuo A."/>
            <person name="LaButti K."/>
            <person name="Lipzen A."/>
            <person name="Morin E."/>
            <person name="Grigoriev I.V."/>
            <person name="Henrissat B."/>
            <person name="Lindahl B."/>
            <person name="Martin F."/>
        </authorList>
    </citation>
    <scope>NUCLEOTIDE SEQUENCE</scope>
    <source>
        <strain evidence="1">JB14</strain>
    </source>
</reference>
<dbReference type="OrthoDB" id="5130616at2759"/>
<protein>
    <submittedName>
        <fullName evidence="1">Uncharacterized protein</fullName>
    </submittedName>
</protein>
<organism evidence="1 2">
    <name type="scientific">Gymnopus androsaceus JB14</name>
    <dbReference type="NCBI Taxonomy" id="1447944"/>
    <lineage>
        <taxon>Eukaryota</taxon>
        <taxon>Fungi</taxon>
        <taxon>Dikarya</taxon>
        <taxon>Basidiomycota</taxon>
        <taxon>Agaricomycotina</taxon>
        <taxon>Agaricomycetes</taxon>
        <taxon>Agaricomycetidae</taxon>
        <taxon>Agaricales</taxon>
        <taxon>Marasmiineae</taxon>
        <taxon>Omphalotaceae</taxon>
        <taxon>Gymnopus</taxon>
    </lineage>
</organism>
<accession>A0A6A4HIB2</accession>
<evidence type="ECO:0000313" key="1">
    <source>
        <dbReference type="EMBL" id="KAE9397703.1"/>
    </source>
</evidence>
<dbReference type="Proteomes" id="UP000799118">
    <property type="component" value="Unassembled WGS sequence"/>
</dbReference>
<sequence length="184" mass="20158">MNRLSGFTALPNELLLLIGDEISDDPRTLKALTLVSKRYHDFFNSFLYRDVCNKALPTLALSEQSRLPLTGTHPASYVKKFSVSPTHKLSATVFQKQMASAMKNIALHAATGAIQALTFRSNFSLPEVLGGNVPLALRLLEELVLKIPILVKNTRLNVSLVDSLCGPSLIAARPVFLQSSRISL</sequence>
<keyword evidence="2" id="KW-1185">Reference proteome</keyword>